<evidence type="ECO:0000313" key="1">
    <source>
        <dbReference type="EMBL" id="NMN02257.1"/>
    </source>
</evidence>
<organism evidence="1 2">
    <name type="scientific">Bifidobacterium panos</name>
    <dbReference type="NCBI Taxonomy" id="2675321"/>
    <lineage>
        <taxon>Bacteria</taxon>
        <taxon>Bacillati</taxon>
        <taxon>Actinomycetota</taxon>
        <taxon>Actinomycetes</taxon>
        <taxon>Bifidobacteriales</taxon>
        <taxon>Bifidobacteriaceae</taxon>
        <taxon>Bifidobacterium</taxon>
    </lineage>
</organism>
<sequence length="101" mass="11133">MSTEIWNPDRVTERHEGAEAAAFARDLLMEATGADDITTAKEMVMGRPAIGQRPEPSVAVQFRVPKSWKPQIDQDAAKQGMTLSEYLRSLVVAAHREPQAA</sequence>
<evidence type="ECO:0000313" key="2">
    <source>
        <dbReference type="Proteomes" id="UP000553756"/>
    </source>
</evidence>
<accession>A0ABX1SZL6</accession>
<dbReference type="EMBL" id="JAAIIJ010000017">
    <property type="protein sequence ID" value="NMN02257.1"/>
    <property type="molecule type" value="Genomic_DNA"/>
</dbReference>
<name>A0ABX1SZL6_9BIFI</name>
<proteinExistence type="predicted"/>
<protein>
    <recommendedName>
        <fullName evidence="3">Toxin-antitoxin system antitoxin subunit</fullName>
    </recommendedName>
</protein>
<dbReference type="SUPFAM" id="SSF47598">
    <property type="entry name" value="Ribbon-helix-helix"/>
    <property type="match status" value="1"/>
</dbReference>
<dbReference type="RefSeq" id="WP_172145299.1">
    <property type="nucleotide sequence ID" value="NZ_JAAIIJ010000017.1"/>
</dbReference>
<reference evidence="1 2" key="1">
    <citation type="submission" date="2020-02" db="EMBL/GenBank/DDBJ databases">
        <title>Characterization of phylogenetic diversity of novel bifidobacterial species isolated in Czech ZOOs.</title>
        <authorList>
            <person name="Lugli G.A."/>
            <person name="Vera N.B."/>
            <person name="Ventura M."/>
        </authorList>
    </citation>
    <scope>NUCLEOTIDE SEQUENCE [LARGE SCALE GENOMIC DNA]</scope>
    <source>
        <strain evidence="1 2">DSM 109963</strain>
    </source>
</reference>
<dbReference type="Proteomes" id="UP000553756">
    <property type="component" value="Unassembled WGS sequence"/>
</dbReference>
<evidence type="ECO:0008006" key="3">
    <source>
        <dbReference type="Google" id="ProtNLM"/>
    </source>
</evidence>
<dbReference type="InterPro" id="IPR010985">
    <property type="entry name" value="Ribbon_hlx_hlx"/>
</dbReference>
<comment type="caution">
    <text evidence="1">The sequence shown here is derived from an EMBL/GenBank/DDBJ whole genome shotgun (WGS) entry which is preliminary data.</text>
</comment>
<keyword evidence="2" id="KW-1185">Reference proteome</keyword>
<gene>
    <name evidence="1" type="ORF">G1C94_0879</name>
</gene>